<dbReference type="STRING" id="388280.SAMN04488057_10536"/>
<dbReference type="OrthoDB" id="573082at2"/>
<dbReference type="AlphaFoldDB" id="A0A1M7N3P3"/>
<reference evidence="1 2" key="1">
    <citation type="submission" date="2016-11" db="EMBL/GenBank/DDBJ databases">
        <authorList>
            <person name="Jaros S."/>
            <person name="Januszkiewicz K."/>
            <person name="Wedrychowicz H."/>
        </authorList>
    </citation>
    <scope>NUCLEOTIDE SEQUENCE [LARGE SCALE GENOMIC DNA]</scope>
    <source>
        <strain evidence="1 2">CGMCC 1.6102</strain>
    </source>
</reference>
<dbReference type="Proteomes" id="UP000184513">
    <property type="component" value="Unassembled WGS sequence"/>
</dbReference>
<dbReference type="Gene3D" id="3.30.2310.20">
    <property type="entry name" value="RelE-like"/>
    <property type="match status" value="1"/>
</dbReference>
<evidence type="ECO:0000313" key="2">
    <source>
        <dbReference type="Proteomes" id="UP000184513"/>
    </source>
</evidence>
<name>A0A1M7N3P3_9BACT</name>
<dbReference type="Pfam" id="PF05973">
    <property type="entry name" value="Gp49"/>
    <property type="match status" value="1"/>
</dbReference>
<evidence type="ECO:0000313" key="1">
    <source>
        <dbReference type="EMBL" id="SHM98057.1"/>
    </source>
</evidence>
<dbReference type="RefSeq" id="WP_073094294.1">
    <property type="nucleotide sequence ID" value="NZ_FRCY01000005.1"/>
</dbReference>
<dbReference type="InterPro" id="IPR035093">
    <property type="entry name" value="RelE/ParE_toxin_dom_sf"/>
</dbReference>
<protein>
    <submittedName>
        <fullName evidence="1">Phage derived protein Gp49-like</fullName>
    </submittedName>
</protein>
<sequence>MNKKRSLIFYRNHFSEFFDKLPIKVQDKMDQVLYMVMILERIPIKFFQHMKGTDGLYEIRVEFSSDIYRIFCCFDDGNLVVLFNGFQKKSQKTPRKEIEKALRLRAEYFNEKQNP</sequence>
<keyword evidence="2" id="KW-1185">Reference proteome</keyword>
<accession>A0A1M7N3P3</accession>
<dbReference type="EMBL" id="FRCY01000005">
    <property type="protein sequence ID" value="SHM98057.1"/>
    <property type="molecule type" value="Genomic_DNA"/>
</dbReference>
<proteinExistence type="predicted"/>
<gene>
    <name evidence="1" type="ORF">SAMN04488057_10536</name>
</gene>
<organism evidence="1 2">
    <name type="scientific">Cyclobacterium lianum</name>
    <dbReference type="NCBI Taxonomy" id="388280"/>
    <lineage>
        <taxon>Bacteria</taxon>
        <taxon>Pseudomonadati</taxon>
        <taxon>Bacteroidota</taxon>
        <taxon>Cytophagia</taxon>
        <taxon>Cytophagales</taxon>
        <taxon>Cyclobacteriaceae</taxon>
        <taxon>Cyclobacterium</taxon>
    </lineage>
</organism>
<dbReference type="InterPro" id="IPR009241">
    <property type="entry name" value="HigB-like"/>
</dbReference>